<dbReference type="OrthoDB" id="2290585at2759"/>
<gene>
    <name evidence="3" type="ORF">CU097_013087</name>
</gene>
<protein>
    <submittedName>
        <fullName evidence="3">Uncharacterized protein</fullName>
    </submittedName>
</protein>
<keyword evidence="2" id="KW-0812">Transmembrane</keyword>
<accession>A0A367K0F8</accession>
<dbReference type="AlphaFoldDB" id="A0A367K0F8"/>
<dbReference type="EMBL" id="PJQL01000448">
    <property type="protein sequence ID" value="RCH95625.1"/>
    <property type="molecule type" value="Genomic_DNA"/>
</dbReference>
<evidence type="ECO:0000256" key="1">
    <source>
        <dbReference type="SAM" id="MobiDB-lite"/>
    </source>
</evidence>
<evidence type="ECO:0000313" key="3">
    <source>
        <dbReference type="EMBL" id="RCH95625.1"/>
    </source>
</evidence>
<organism evidence="3 4">
    <name type="scientific">Rhizopus azygosporus</name>
    <name type="common">Rhizopus microsporus var. azygosporus</name>
    <dbReference type="NCBI Taxonomy" id="86630"/>
    <lineage>
        <taxon>Eukaryota</taxon>
        <taxon>Fungi</taxon>
        <taxon>Fungi incertae sedis</taxon>
        <taxon>Mucoromycota</taxon>
        <taxon>Mucoromycotina</taxon>
        <taxon>Mucoromycetes</taxon>
        <taxon>Mucorales</taxon>
        <taxon>Mucorineae</taxon>
        <taxon>Rhizopodaceae</taxon>
        <taxon>Rhizopus</taxon>
    </lineage>
</organism>
<name>A0A367K0F8_RHIAZ</name>
<feature type="transmembrane region" description="Helical" evidence="2">
    <location>
        <begin position="158"/>
        <end position="175"/>
    </location>
</feature>
<dbReference type="Proteomes" id="UP000252139">
    <property type="component" value="Unassembled WGS sequence"/>
</dbReference>
<comment type="caution">
    <text evidence="3">The sequence shown here is derived from an EMBL/GenBank/DDBJ whole genome shotgun (WGS) entry which is preliminary data.</text>
</comment>
<keyword evidence="2" id="KW-1133">Transmembrane helix</keyword>
<reference evidence="3 4" key="1">
    <citation type="journal article" date="2018" name="G3 (Bethesda)">
        <title>Phylogenetic and Phylogenomic Definition of Rhizopus Species.</title>
        <authorList>
            <person name="Gryganskyi A.P."/>
            <person name="Golan J."/>
            <person name="Dolatabadi S."/>
            <person name="Mondo S."/>
            <person name="Robb S."/>
            <person name="Idnurm A."/>
            <person name="Muszewska A."/>
            <person name="Steczkiewicz K."/>
            <person name="Masonjones S."/>
            <person name="Liao H.L."/>
            <person name="Gajdeczka M.T."/>
            <person name="Anike F."/>
            <person name="Vuek A."/>
            <person name="Anishchenko I.M."/>
            <person name="Voigt K."/>
            <person name="de Hoog G.S."/>
            <person name="Smith M.E."/>
            <person name="Heitman J."/>
            <person name="Vilgalys R."/>
            <person name="Stajich J.E."/>
        </authorList>
    </citation>
    <scope>NUCLEOTIDE SEQUENCE [LARGE SCALE GENOMIC DNA]</scope>
    <source>
        <strain evidence="3 4">CBS 357.93</strain>
    </source>
</reference>
<evidence type="ECO:0000256" key="2">
    <source>
        <dbReference type="SAM" id="Phobius"/>
    </source>
</evidence>
<feature type="region of interest" description="Disordered" evidence="1">
    <location>
        <begin position="13"/>
        <end position="46"/>
    </location>
</feature>
<sequence>MLWSQGERINNYSQRQAADSVQVPQFNPSSYDMNASSNSVPHVDTSNEDYDYNPMSYLLSDDLLDFNQNTQSMEDKARDRAISVLSAEQRVLRKSITRQREINYKIPASKSKGLFSQLDFSCELTCCQHISYDLPYELEYKTVDLEKLDIVLNQQSQLIVQISFLLYTLIILFLYEHILNLTYTVFAN</sequence>
<feature type="compositionally biased region" description="Polar residues" evidence="1">
    <location>
        <begin position="13"/>
        <end position="40"/>
    </location>
</feature>
<keyword evidence="2" id="KW-0472">Membrane</keyword>
<evidence type="ECO:0000313" key="4">
    <source>
        <dbReference type="Proteomes" id="UP000252139"/>
    </source>
</evidence>
<keyword evidence="4" id="KW-1185">Reference proteome</keyword>
<proteinExistence type="predicted"/>